<dbReference type="InterPro" id="IPR036869">
    <property type="entry name" value="J_dom_sf"/>
</dbReference>
<dbReference type="Pfam" id="PF01556">
    <property type="entry name" value="DnaJ_C"/>
    <property type="match status" value="1"/>
</dbReference>
<sequence length="305" mass="32980">MDDPYKTLGIARDAGAEEIRKAYRKLAKQFHPDLNPGNAKAEERFKAVAAANALLSDPVARGKFDRGEIDAEGHERHAQNSARGPSYREYAEAGPGHRYTWHEDDLSDLFGSVFGEGDGSGAKRPRRGHNEHYALAVEFLDAVNGAMPRLTLPDGRVLDVKIPPGTGDGQTLRLRGQGGRGINGGPNGDALIDIHVKPHPFFTRDGQDIHLNLPVSVSEAVLGGPVEVPTPRGRVRMQIPKHSDTGTKLRLRGRGVAAQGKHAAGDLYATLRVAVGQPDAALEEFLRGWKPDPAPDPRRTMETGT</sequence>
<feature type="region of interest" description="Disordered" evidence="2">
    <location>
        <begin position="68"/>
        <end position="92"/>
    </location>
</feature>
<dbReference type="InterPro" id="IPR002939">
    <property type="entry name" value="DnaJ_C"/>
</dbReference>
<dbReference type="SMART" id="SM00271">
    <property type="entry name" value="DnaJ"/>
    <property type="match status" value="1"/>
</dbReference>
<keyword evidence="1" id="KW-0143">Chaperone</keyword>
<evidence type="ECO:0000259" key="3">
    <source>
        <dbReference type="PROSITE" id="PS50076"/>
    </source>
</evidence>
<evidence type="ECO:0000313" key="4">
    <source>
        <dbReference type="EMBL" id="MDQ7250019.1"/>
    </source>
</evidence>
<dbReference type="InterPro" id="IPR001623">
    <property type="entry name" value="DnaJ_domain"/>
</dbReference>
<comment type="caution">
    <text evidence="4">The sequence shown here is derived from an EMBL/GenBank/DDBJ whole genome shotgun (WGS) entry which is preliminary data.</text>
</comment>
<reference evidence="5" key="1">
    <citation type="submission" date="2023-08" db="EMBL/GenBank/DDBJ databases">
        <title>Rhodospirillaceae gen. nov., a novel taxon isolated from the Yangtze River Yuezi River estuary sludge.</title>
        <authorList>
            <person name="Ruan L."/>
        </authorList>
    </citation>
    <scope>NUCLEOTIDE SEQUENCE [LARGE SCALE GENOMIC DNA]</scope>
    <source>
        <strain evidence="5">R-7</strain>
    </source>
</reference>
<dbReference type="Gene3D" id="1.10.287.110">
    <property type="entry name" value="DnaJ domain"/>
    <property type="match status" value="1"/>
</dbReference>
<gene>
    <name evidence="4" type="ORF">Q8A70_20180</name>
</gene>
<evidence type="ECO:0000256" key="1">
    <source>
        <dbReference type="ARBA" id="ARBA00023186"/>
    </source>
</evidence>
<name>A0ABU0YQL2_9PROT</name>
<protein>
    <submittedName>
        <fullName evidence="4">DnaJ C-terminal domain-containing protein</fullName>
    </submittedName>
</protein>
<dbReference type="CDD" id="cd06257">
    <property type="entry name" value="DnaJ"/>
    <property type="match status" value="1"/>
</dbReference>
<dbReference type="SUPFAM" id="SSF46565">
    <property type="entry name" value="Chaperone J-domain"/>
    <property type="match status" value="1"/>
</dbReference>
<dbReference type="SUPFAM" id="SSF49493">
    <property type="entry name" value="HSP40/DnaJ peptide-binding domain"/>
    <property type="match status" value="2"/>
</dbReference>
<dbReference type="InterPro" id="IPR018253">
    <property type="entry name" value="DnaJ_domain_CS"/>
</dbReference>
<dbReference type="PANTHER" id="PTHR43096">
    <property type="entry name" value="DNAJ HOMOLOG 1, MITOCHONDRIAL-RELATED"/>
    <property type="match status" value="1"/>
</dbReference>
<proteinExistence type="predicted"/>
<keyword evidence="5" id="KW-1185">Reference proteome</keyword>
<dbReference type="PROSITE" id="PS00636">
    <property type="entry name" value="DNAJ_1"/>
    <property type="match status" value="1"/>
</dbReference>
<dbReference type="PRINTS" id="PR00625">
    <property type="entry name" value="JDOMAIN"/>
</dbReference>
<dbReference type="CDD" id="cd10747">
    <property type="entry name" value="DnaJ_C"/>
    <property type="match status" value="1"/>
</dbReference>
<evidence type="ECO:0000256" key="2">
    <source>
        <dbReference type="SAM" id="MobiDB-lite"/>
    </source>
</evidence>
<evidence type="ECO:0000313" key="5">
    <source>
        <dbReference type="Proteomes" id="UP001230156"/>
    </source>
</evidence>
<dbReference type="EMBL" id="JAUYVI010000006">
    <property type="protein sequence ID" value="MDQ7250019.1"/>
    <property type="molecule type" value="Genomic_DNA"/>
</dbReference>
<accession>A0ABU0YQL2</accession>
<dbReference type="Gene3D" id="2.60.260.20">
    <property type="entry name" value="Urease metallochaperone UreE, N-terminal domain"/>
    <property type="match status" value="2"/>
</dbReference>
<feature type="compositionally biased region" description="Basic and acidic residues" evidence="2">
    <location>
        <begin position="68"/>
        <end position="78"/>
    </location>
</feature>
<dbReference type="Pfam" id="PF00226">
    <property type="entry name" value="DnaJ"/>
    <property type="match status" value="1"/>
</dbReference>
<dbReference type="InterPro" id="IPR008971">
    <property type="entry name" value="HSP40/DnaJ_pept-bd"/>
</dbReference>
<feature type="domain" description="J" evidence="3">
    <location>
        <begin position="3"/>
        <end position="68"/>
    </location>
</feature>
<dbReference type="PANTHER" id="PTHR43096:SF52">
    <property type="entry name" value="DNAJ HOMOLOG 1, MITOCHONDRIAL-RELATED"/>
    <property type="match status" value="1"/>
</dbReference>
<dbReference type="RefSeq" id="WP_379958729.1">
    <property type="nucleotide sequence ID" value="NZ_JAUYVI010000006.1"/>
</dbReference>
<dbReference type="PROSITE" id="PS50076">
    <property type="entry name" value="DNAJ_2"/>
    <property type="match status" value="1"/>
</dbReference>
<organism evidence="4 5">
    <name type="scientific">Dongia sedimenti</name>
    <dbReference type="NCBI Taxonomy" id="3064282"/>
    <lineage>
        <taxon>Bacteria</taxon>
        <taxon>Pseudomonadati</taxon>
        <taxon>Pseudomonadota</taxon>
        <taxon>Alphaproteobacteria</taxon>
        <taxon>Rhodospirillales</taxon>
        <taxon>Dongiaceae</taxon>
        <taxon>Dongia</taxon>
    </lineage>
</organism>
<dbReference type="Proteomes" id="UP001230156">
    <property type="component" value="Unassembled WGS sequence"/>
</dbReference>